<reference evidence="1" key="1">
    <citation type="submission" date="2022-03" db="EMBL/GenBank/DDBJ databases">
        <authorList>
            <person name="Martin H S."/>
        </authorList>
    </citation>
    <scope>NUCLEOTIDE SEQUENCE</scope>
</reference>
<organism evidence="1 2">
    <name type="scientific">Iphiclides podalirius</name>
    <name type="common">scarce swallowtail</name>
    <dbReference type="NCBI Taxonomy" id="110791"/>
    <lineage>
        <taxon>Eukaryota</taxon>
        <taxon>Metazoa</taxon>
        <taxon>Ecdysozoa</taxon>
        <taxon>Arthropoda</taxon>
        <taxon>Hexapoda</taxon>
        <taxon>Insecta</taxon>
        <taxon>Pterygota</taxon>
        <taxon>Neoptera</taxon>
        <taxon>Endopterygota</taxon>
        <taxon>Lepidoptera</taxon>
        <taxon>Glossata</taxon>
        <taxon>Ditrysia</taxon>
        <taxon>Papilionoidea</taxon>
        <taxon>Papilionidae</taxon>
        <taxon>Papilioninae</taxon>
        <taxon>Iphiclides</taxon>
    </lineage>
</organism>
<proteinExistence type="predicted"/>
<keyword evidence="2" id="KW-1185">Reference proteome</keyword>
<feature type="non-terminal residue" evidence="1">
    <location>
        <position position="347"/>
    </location>
</feature>
<gene>
    <name evidence="1" type="ORF">IPOD504_LOCUS12813</name>
</gene>
<dbReference type="Proteomes" id="UP000837857">
    <property type="component" value="Chromosome 30"/>
</dbReference>
<dbReference type="EMBL" id="OW152842">
    <property type="protein sequence ID" value="CAH2064592.1"/>
    <property type="molecule type" value="Genomic_DNA"/>
</dbReference>
<name>A0ABN8ITT7_9NEOP</name>
<accession>A0ABN8ITT7</accession>
<protein>
    <submittedName>
        <fullName evidence="1">Uncharacterized protein</fullName>
    </submittedName>
</protein>
<evidence type="ECO:0000313" key="2">
    <source>
        <dbReference type="Proteomes" id="UP000837857"/>
    </source>
</evidence>
<sequence>MRAACRERYIPPPSDEAAIPIGSLTLWPKLASAREDWDEFAYASNVSEEVTDFKILRDGVIAIHKQSAIVFYDIETLKPTERGPITGNYLQYTENDDTIVILGHHLHLFIIRKIIKNHRLETNVTFDNVKIFILVDREVYYVTLNNEICVCNLENFINRVINRSDDGVMSIGFSHGKLHVLTFHRNIYTVNGTDLTFTCELGPDSNLLHLLYYYNFLETLDWRTYHQWMFVFNHRVSDGPLQNIIHVRVYGEVVFVGCNFGVLRIYNSPFTAGELDIYNAHPTKQYNFMERNDCPVLSLCPVFKVDVSESEDGHTVFIGMPKKLAVLNFTHNFNRSASVAMLPYKEV</sequence>
<evidence type="ECO:0000313" key="1">
    <source>
        <dbReference type="EMBL" id="CAH2064592.1"/>
    </source>
</evidence>